<protein>
    <submittedName>
        <fullName evidence="1">Uncharacterized protein</fullName>
    </submittedName>
</protein>
<accession>A0A8J5X430</accession>
<evidence type="ECO:0000313" key="1">
    <source>
        <dbReference type="EMBL" id="KAG8457816.1"/>
    </source>
</evidence>
<dbReference type="OrthoDB" id="539213at2759"/>
<dbReference type="Pfam" id="PF26128">
    <property type="entry name" value="Gad2"/>
    <property type="match status" value="1"/>
</dbReference>
<evidence type="ECO:0000313" key="2">
    <source>
        <dbReference type="Proteomes" id="UP000751190"/>
    </source>
</evidence>
<dbReference type="PANTHER" id="PTHR43558:SF6">
    <property type="entry name" value="REDUCTASE, PUTATIVE (AFU_ORTHOLOGUE AFUA_3G10540)-RELATED"/>
    <property type="match status" value="1"/>
</dbReference>
<sequence length="485" mass="53156">MQAGPSTAAMPPPAATLRVHASDGSVLLAYAHQGPPLDVPLLMPSPSPNPPLPPGNMACYPRDVFLRNFEAFSGGAFKSLSPAQWIELGIVVAGGSVCACLTTQIATGRWRTYPSADVDAFVIAQTEDEALRKVREFCDVASIKRGATYVRTPNTISIVAAHRRNVQIVLRIYPNIAAILAEFDVDSCALAWDGSDVHATERSNRALVTRVNIVDVAYRSWSFEKRLIKYAKRGFAIGVPGLDLARAAPFELVECHVHRSKLPPSHPLHRPPDADAANARSYYNLNAADFALVRRVQRPLRLYTLVELNQLDEYSAERFSFWQTYQELTGLKKLLVAHHLFPRTDPSASKEGRNRFLPPRESVQRGGMSLIKWFSYLGKDYGTSIPFSAPGVEKYRAVNKASKLFDERGPSRVSFLAGPIGRGAFDPDDWERGIYPAPDDTIEQPPHALSTTEINSIIAACGGASGSSSATGVVWHKPGARFGHR</sequence>
<organism evidence="1 2">
    <name type="scientific">Diacronema lutheri</name>
    <name type="common">Unicellular marine alga</name>
    <name type="synonym">Monochrysis lutheri</name>
    <dbReference type="NCBI Taxonomy" id="2081491"/>
    <lineage>
        <taxon>Eukaryota</taxon>
        <taxon>Haptista</taxon>
        <taxon>Haptophyta</taxon>
        <taxon>Pavlovophyceae</taxon>
        <taxon>Pavlovales</taxon>
        <taxon>Pavlovaceae</taxon>
        <taxon>Diacronema</taxon>
    </lineage>
</organism>
<dbReference type="PANTHER" id="PTHR43558">
    <property type="entry name" value="REDUCTASE, PUTATIVE (AFU_ORTHOLOGUE AFUA_3G10540)-RELATED"/>
    <property type="match status" value="1"/>
</dbReference>
<dbReference type="EMBL" id="JAGTXO010000062">
    <property type="protein sequence ID" value="KAG8457816.1"/>
    <property type="molecule type" value="Genomic_DNA"/>
</dbReference>
<comment type="caution">
    <text evidence="1">The sequence shown here is derived from an EMBL/GenBank/DDBJ whole genome shotgun (WGS) entry which is preliminary data.</text>
</comment>
<gene>
    <name evidence="1" type="ORF">KFE25_005085</name>
</gene>
<reference evidence="1" key="1">
    <citation type="submission" date="2021-05" db="EMBL/GenBank/DDBJ databases">
        <title>The genome of the haptophyte Pavlova lutheri (Diacronema luteri, Pavlovales) - a model for lipid biosynthesis in eukaryotic algae.</title>
        <authorList>
            <person name="Hulatt C.J."/>
            <person name="Posewitz M.C."/>
        </authorList>
    </citation>
    <scope>NUCLEOTIDE SEQUENCE</scope>
    <source>
        <strain evidence="1">NIVA-4/92</strain>
    </source>
</reference>
<keyword evidence="2" id="KW-1185">Reference proteome</keyword>
<dbReference type="Proteomes" id="UP000751190">
    <property type="component" value="Unassembled WGS sequence"/>
</dbReference>
<dbReference type="InterPro" id="IPR053354">
    <property type="entry name" value="MGDG_epimerase"/>
</dbReference>
<dbReference type="AlphaFoldDB" id="A0A8J5X430"/>
<proteinExistence type="predicted"/>
<name>A0A8J5X430_DIALT</name>